<accession>A0ABQ7PWP2</accession>
<keyword evidence="2" id="KW-1185">Reference proteome</keyword>
<sequence>MKRKVKPSTSLAVESPTELRTVVPTLKEANALIAHIAGQIEEERRLGGIFISSSKICSANSDVKEEAPYKKAINRAIYYTGMQKTALLIHRNYLSAHQTQPIDYRLEDVNETFEYQVTIRDIIFKLFYDGMYPTVKLIFKRLSQLEGLPIYWSTVMLRRYLKNNGFLIKKAEGQIPEYVIEKPELTFERFRYLEKIKNYRCAFRPIFYIDESFFDISGRYLRKYLELDVYNKLYENEPKGFVTFAISKDGIYALSFEEDFETWLIDELIPVLPASSVVVYNNPEHFAKMLPRKPTYSNLKSEIQAFLDKEDIPYHSDMTKSELMELVDAIPVLRQKCKAIELLNQAGHEFLVLPRSMYTQMYSTKLLYKRIKGHFNIKSSYSSLSECHRFLEGVMKVMGVKCESSYEMTRSLEFEMFNKERLIDDRIEYIQTDPNFKPKKDSDNPDDAHYVMLSD</sequence>
<proteinExistence type="predicted"/>
<evidence type="ECO:0000313" key="1">
    <source>
        <dbReference type="EMBL" id="KAG7296914.1"/>
    </source>
</evidence>
<reference evidence="1 2" key="1">
    <citation type="submission" date="2021-06" db="EMBL/GenBank/DDBJ databases">
        <title>A haploid diamondback moth (Plutella xylostella L.) genome assembly resolves 31 chromosomes and identifies a diamide resistance mutation.</title>
        <authorList>
            <person name="Ward C.M."/>
            <person name="Perry K.D."/>
            <person name="Baker G."/>
            <person name="Powis K."/>
            <person name="Heckel D.G."/>
            <person name="Baxter S.W."/>
        </authorList>
    </citation>
    <scope>NUCLEOTIDE SEQUENCE [LARGE SCALE GENOMIC DNA]</scope>
    <source>
        <strain evidence="1 2">LV</strain>
        <tissue evidence="1">Single pupa</tissue>
    </source>
</reference>
<organism evidence="1 2">
    <name type="scientific">Plutella xylostella</name>
    <name type="common">Diamondback moth</name>
    <name type="synonym">Plutella maculipennis</name>
    <dbReference type="NCBI Taxonomy" id="51655"/>
    <lineage>
        <taxon>Eukaryota</taxon>
        <taxon>Metazoa</taxon>
        <taxon>Ecdysozoa</taxon>
        <taxon>Arthropoda</taxon>
        <taxon>Hexapoda</taxon>
        <taxon>Insecta</taxon>
        <taxon>Pterygota</taxon>
        <taxon>Neoptera</taxon>
        <taxon>Endopterygota</taxon>
        <taxon>Lepidoptera</taxon>
        <taxon>Glossata</taxon>
        <taxon>Ditrysia</taxon>
        <taxon>Yponomeutoidea</taxon>
        <taxon>Plutellidae</taxon>
        <taxon>Plutella</taxon>
    </lineage>
</organism>
<dbReference type="Proteomes" id="UP000823941">
    <property type="component" value="Chromosome 27"/>
</dbReference>
<dbReference type="EMBL" id="JAHIBW010000027">
    <property type="protein sequence ID" value="KAG7296914.1"/>
    <property type="molecule type" value="Genomic_DNA"/>
</dbReference>
<gene>
    <name evidence="1" type="ORF">JYU34_019799</name>
</gene>
<comment type="caution">
    <text evidence="1">The sequence shown here is derived from an EMBL/GenBank/DDBJ whole genome shotgun (WGS) entry which is preliminary data.</text>
</comment>
<name>A0ABQ7PWP2_PLUXY</name>
<evidence type="ECO:0000313" key="2">
    <source>
        <dbReference type="Proteomes" id="UP000823941"/>
    </source>
</evidence>
<protein>
    <submittedName>
        <fullName evidence="1">Uncharacterized protein</fullName>
    </submittedName>
</protein>